<feature type="active site" evidence="1">
    <location>
        <position position="328"/>
    </location>
</feature>
<feature type="binding site" evidence="2">
    <location>
        <begin position="332"/>
        <end position="339"/>
    </location>
    <ligand>
        <name>ATP</name>
        <dbReference type="ChEBI" id="CHEBI:30616"/>
    </ligand>
</feature>
<name>K6ZER2_9ALTE</name>
<sequence>MNPVGYTFLNQHYNLLLPKLGLEVYQDMDSDVEKTVTYGASKRLVLPKSRKNLSTPYENMLAAIKYQGIRLHFFAAIFKVVDEKELTAFIADKPMAQLNRVIWYLYEWLTNKRLDLSALTSGNYVQLFDDRFYFTLTEGVRDKRTRVVNNAIGTKDFCPTVRKTPEIVKLSETDVYQTAYEEVQRLGKTISADVIGRSINYLYTKETRSSTEIENEKPDKKRMQRFLNAIKNAGLFELSKDKLIDIQNQIVAENVRASDYRTIEIYVGTTIQKYGIVDEDVHYVGAKAEQLESMMSGLLRTHDNLMLDGKIPSLIHAAVISFAEVYIHPFDDGNGRIHRYLIHDVMKQREPAHKFIIPISAAILKNTERYDEVLESISKPIMAMLDWELDAENGNGIIINNDIDYMYRFPDYTEHVKFVYEMMNFAISNDLIEEICLLLVFDIIKKSMDQIEDIPNMKLDTLVSIIVSGGGTVSKRKRAMFLQYLDEEQLIEIEQKSIKIISEIQEKFDINIQNLVIKTD</sequence>
<dbReference type="PROSITE" id="PS51459">
    <property type="entry name" value="FIDO"/>
    <property type="match status" value="1"/>
</dbReference>
<dbReference type="InterPro" id="IPR003812">
    <property type="entry name" value="Fido"/>
</dbReference>
<protein>
    <recommendedName>
        <fullName evidence="3">Fido domain-containing protein</fullName>
    </recommendedName>
</protein>
<keyword evidence="5" id="KW-1185">Reference proteome</keyword>
<dbReference type="SUPFAM" id="SSF140931">
    <property type="entry name" value="Fic-like"/>
    <property type="match status" value="1"/>
</dbReference>
<dbReference type="AlphaFoldDB" id="K6ZER2"/>
<reference evidence="4 5" key="1">
    <citation type="journal article" date="2017" name="Antonie Van Leeuwenhoek">
        <title>Rhizobium rhizosphaerae sp. nov., a novel species isolated from rice rhizosphere.</title>
        <authorList>
            <person name="Zhao J.J."/>
            <person name="Zhang J."/>
            <person name="Zhang R.J."/>
            <person name="Zhang C.W."/>
            <person name="Yin H.Q."/>
            <person name="Zhang X.X."/>
        </authorList>
    </citation>
    <scope>NUCLEOTIDE SEQUENCE [LARGE SCALE GENOMIC DNA]</scope>
    <source>
        <strain evidence="4 5">BSs20135</strain>
    </source>
</reference>
<dbReference type="GO" id="GO:0005524">
    <property type="term" value="F:ATP binding"/>
    <property type="evidence" value="ECO:0007669"/>
    <property type="project" value="UniProtKB-KW"/>
</dbReference>
<evidence type="ECO:0000256" key="1">
    <source>
        <dbReference type="PIRSR" id="PIRSR640198-1"/>
    </source>
</evidence>
<keyword evidence="2" id="KW-0067">ATP-binding</keyword>
<proteinExistence type="predicted"/>
<dbReference type="Proteomes" id="UP000006327">
    <property type="component" value="Unassembled WGS sequence"/>
</dbReference>
<accession>K6ZER2</accession>
<feature type="domain" description="Fido" evidence="3">
    <location>
        <begin position="238"/>
        <end position="390"/>
    </location>
</feature>
<dbReference type="eggNOG" id="COG3177">
    <property type="taxonomic scope" value="Bacteria"/>
</dbReference>
<evidence type="ECO:0000259" key="3">
    <source>
        <dbReference type="PROSITE" id="PS51459"/>
    </source>
</evidence>
<dbReference type="STRING" id="493475.GARC_4965"/>
<dbReference type="InterPro" id="IPR036597">
    <property type="entry name" value="Fido-like_dom_sf"/>
</dbReference>
<dbReference type="Pfam" id="PF02661">
    <property type="entry name" value="Fic"/>
    <property type="match status" value="1"/>
</dbReference>
<organism evidence="4 5">
    <name type="scientific">Paraglaciecola arctica BSs20135</name>
    <dbReference type="NCBI Taxonomy" id="493475"/>
    <lineage>
        <taxon>Bacteria</taxon>
        <taxon>Pseudomonadati</taxon>
        <taxon>Pseudomonadota</taxon>
        <taxon>Gammaproteobacteria</taxon>
        <taxon>Alteromonadales</taxon>
        <taxon>Alteromonadaceae</taxon>
        <taxon>Paraglaciecola</taxon>
    </lineage>
</organism>
<evidence type="ECO:0000313" key="4">
    <source>
        <dbReference type="EMBL" id="GAC21900.1"/>
    </source>
</evidence>
<dbReference type="PANTHER" id="PTHR13504">
    <property type="entry name" value="FIDO DOMAIN-CONTAINING PROTEIN DDB_G0283145"/>
    <property type="match status" value="1"/>
</dbReference>
<dbReference type="PANTHER" id="PTHR13504:SF38">
    <property type="entry name" value="FIDO DOMAIN-CONTAINING PROTEIN"/>
    <property type="match status" value="1"/>
</dbReference>
<comment type="caution">
    <text evidence="4">The sequence shown here is derived from an EMBL/GenBank/DDBJ whole genome shotgun (WGS) entry which is preliminary data.</text>
</comment>
<dbReference type="EMBL" id="BAEO01000065">
    <property type="protein sequence ID" value="GAC21900.1"/>
    <property type="molecule type" value="Genomic_DNA"/>
</dbReference>
<evidence type="ECO:0000313" key="5">
    <source>
        <dbReference type="Proteomes" id="UP000006327"/>
    </source>
</evidence>
<dbReference type="OrthoDB" id="9807853at2"/>
<dbReference type="InterPro" id="IPR040198">
    <property type="entry name" value="Fido_containing"/>
</dbReference>
<dbReference type="Gene3D" id="1.10.3290.10">
    <property type="entry name" value="Fido-like domain"/>
    <property type="match status" value="1"/>
</dbReference>
<dbReference type="RefSeq" id="WP_007625354.1">
    <property type="nucleotide sequence ID" value="NZ_BAEO01000065.1"/>
</dbReference>
<gene>
    <name evidence="4" type="ORF">GARC_4965</name>
</gene>
<evidence type="ECO:0000256" key="2">
    <source>
        <dbReference type="PIRSR" id="PIRSR640198-2"/>
    </source>
</evidence>
<keyword evidence="2" id="KW-0547">Nucleotide-binding</keyword>